<accession>A0A238LFI3</accession>
<dbReference type="RefSeq" id="WP_093992637.1">
    <property type="nucleotide sequence ID" value="NZ_FXZK01000004.1"/>
</dbReference>
<dbReference type="Pfam" id="PF10094">
    <property type="entry name" value="DUF2332"/>
    <property type="match status" value="1"/>
</dbReference>
<gene>
    <name evidence="1" type="ORF">LOM8899_02629</name>
</gene>
<dbReference type="EMBL" id="FXZK01000004">
    <property type="protein sequence ID" value="SMY08477.1"/>
    <property type="molecule type" value="Genomic_DNA"/>
</dbReference>
<dbReference type="OrthoDB" id="7666987at2"/>
<evidence type="ECO:0000313" key="1">
    <source>
        <dbReference type="EMBL" id="SMY08477.1"/>
    </source>
</evidence>
<name>A0A238LFI3_9RHOB</name>
<organism evidence="1 2">
    <name type="scientific">Flavimaricola marinus</name>
    <dbReference type="NCBI Taxonomy" id="1819565"/>
    <lineage>
        <taxon>Bacteria</taxon>
        <taxon>Pseudomonadati</taxon>
        <taxon>Pseudomonadota</taxon>
        <taxon>Alphaproteobacteria</taxon>
        <taxon>Rhodobacterales</taxon>
        <taxon>Paracoccaceae</taxon>
        <taxon>Flavimaricola</taxon>
    </lineage>
</organism>
<evidence type="ECO:0000313" key="2">
    <source>
        <dbReference type="Proteomes" id="UP000201613"/>
    </source>
</evidence>
<dbReference type="AlphaFoldDB" id="A0A238LFI3"/>
<protein>
    <recommendedName>
        <fullName evidence="3">DUF2332 domain-containing protein</fullName>
    </recommendedName>
</protein>
<keyword evidence="2" id="KW-1185">Reference proteome</keyword>
<dbReference type="Proteomes" id="UP000201613">
    <property type="component" value="Unassembled WGS sequence"/>
</dbReference>
<sequence>MSRTDRLRDALRYQALACDDLGSPFMHRLCTLLADRLQPGTPLTDRLFDWPGDLGPREASVPLRLCGALHALRLEERADLAAVYPPHNASDDALWTAVEAALHTEAAFIDRFLNSAPQTNEVRRAGALIAAGHWLHARHPMPFKLSELGASAGLNLMWDHFALEAKGQRLGPADAALTLTPDWEGDLPKAASIEIAERAGVDLNPLDPQRDALRLRAYLWPDQPHRLALTDAAISVAQAPVAKADAIDWLSGRMVAQPGQLHLIYSTIAWQYFPAGKQTEGTQLIELVGAMARPDTPLAWLAMENDGTQPGAVLTLRLWPGDLHVSLGRADFHGRWFRWDAGE</sequence>
<reference evidence="1 2" key="1">
    <citation type="submission" date="2017-05" db="EMBL/GenBank/DDBJ databases">
        <authorList>
            <person name="Song R."/>
            <person name="Chenine A.L."/>
            <person name="Ruprecht R.M."/>
        </authorList>
    </citation>
    <scope>NUCLEOTIDE SEQUENCE [LARGE SCALE GENOMIC DNA]</scope>
    <source>
        <strain evidence="1 2">CECT 8899</strain>
    </source>
</reference>
<evidence type="ECO:0008006" key="3">
    <source>
        <dbReference type="Google" id="ProtNLM"/>
    </source>
</evidence>
<dbReference type="PIRSF" id="PIRSF012608">
    <property type="entry name" value="UCP012608"/>
    <property type="match status" value="1"/>
</dbReference>
<proteinExistence type="predicted"/>
<dbReference type="InterPro" id="IPR011200">
    <property type="entry name" value="UCP012608"/>
</dbReference>